<dbReference type="InterPro" id="IPR013783">
    <property type="entry name" value="Ig-like_fold"/>
</dbReference>
<reference evidence="6" key="1">
    <citation type="submission" date="2021-03" db="EMBL/GenBank/DDBJ databases">
        <title>Chromosome level genome of the anhydrobiotic midge Polypedilum vanderplanki.</title>
        <authorList>
            <person name="Yoshida Y."/>
            <person name="Kikawada T."/>
            <person name="Gusev O."/>
        </authorList>
    </citation>
    <scope>NUCLEOTIDE SEQUENCE</scope>
    <source>
        <strain evidence="6">NIAS01</strain>
        <tissue evidence="6">Whole body or cell culture</tissue>
    </source>
</reference>
<accession>A0A9J6BUV3</accession>
<dbReference type="PANTHER" id="PTHR46003:SF1">
    <property type="entry name" value="HOST CELL FACTOR"/>
    <property type="match status" value="1"/>
</dbReference>
<dbReference type="InterPro" id="IPR043536">
    <property type="entry name" value="HCF1/2"/>
</dbReference>
<evidence type="ECO:0000256" key="3">
    <source>
        <dbReference type="ARBA" id="ARBA00022737"/>
    </source>
</evidence>
<dbReference type="GO" id="GO:0003713">
    <property type="term" value="F:transcription coactivator activity"/>
    <property type="evidence" value="ECO:0007669"/>
    <property type="project" value="TreeGrafter"/>
</dbReference>
<dbReference type="CDD" id="cd00063">
    <property type="entry name" value="FN3"/>
    <property type="match status" value="1"/>
</dbReference>
<keyword evidence="4" id="KW-0539">Nucleus</keyword>
<dbReference type="PANTHER" id="PTHR46003">
    <property type="entry name" value="HOST CELL FACTOR"/>
    <property type="match status" value="1"/>
</dbReference>
<dbReference type="Gene3D" id="2.60.40.10">
    <property type="entry name" value="Immunoglobulins"/>
    <property type="match status" value="1"/>
</dbReference>
<keyword evidence="3" id="KW-0677">Repeat</keyword>
<keyword evidence="7" id="KW-1185">Reference proteome</keyword>
<dbReference type="Gene3D" id="2.120.10.80">
    <property type="entry name" value="Kelch-type beta propeller"/>
    <property type="match status" value="2"/>
</dbReference>
<evidence type="ECO:0000256" key="4">
    <source>
        <dbReference type="ARBA" id="ARBA00023242"/>
    </source>
</evidence>
<dbReference type="Pfam" id="PF13854">
    <property type="entry name" value="Kelch_HCF"/>
    <property type="match status" value="1"/>
</dbReference>
<dbReference type="InterPro" id="IPR036116">
    <property type="entry name" value="FN3_sf"/>
</dbReference>
<evidence type="ECO:0000256" key="2">
    <source>
        <dbReference type="ARBA" id="ARBA00022441"/>
    </source>
</evidence>
<evidence type="ECO:0000256" key="1">
    <source>
        <dbReference type="ARBA" id="ARBA00004123"/>
    </source>
</evidence>
<dbReference type="GO" id="GO:0006338">
    <property type="term" value="P:chromatin remodeling"/>
    <property type="evidence" value="ECO:0007669"/>
    <property type="project" value="TreeGrafter"/>
</dbReference>
<dbReference type="SUPFAM" id="SSF117281">
    <property type="entry name" value="Kelch motif"/>
    <property type="match status" value="1"/>
</dbReference>
<dbReference type="InterPro" id="IPR003961">
    <property type="entry name" value="FN3_dom"/>
</dbReference>
<sequence>MFFKLFSPDYNKVFKPRYGHRLVNIDEKSVLILGGGNLEFVDRFGTIYDLENNTCHNIEIKYSNNVAAKSEEDGLMEENCEYFKGLAAFGMVWIKKENVALIFGGITNERKFSDKLYRLENLSEMKLVETSGDKPTPRIGHTFTKINNEKIFLFGGIDDDGLDFTPKFCNDSYILHIKDQSYIWEKLSFDVKAAQPSPRESHSAVLHDDLIVIFGGANGISRLNDVWLFNFKNKCFTCAETIGIEAFGRSMHSAIIIDNLMYIFGGFIQNDPSSKTISRKCTNNLQFLNLDTYKWNHKNFRVKPSPRSGQAVAEWKGRLFIFSGRNDFITSKTFECLEDLWCIDLKKPEKIYDVVLESADTNELKIRWMKTCNTECYLVEIREEIATDSFKKATIRKSKRSLLPERSSSNVIIKKTKGANEKQLIPNIVINEIKIGNNIEQLDGISDEKLEGNESTDSETESSRFRGIWCLAGIYKENFCTVKSYLTYQVNRSSLNSTNIPNLLDMKQIVLTSGQCYSIRISAINSNGLSKYSNYVTFKTKYEDEASSNMIFDINVECHLGEIYFYVISWKTQLEDVEFNVTIEEFSQEYTKKTLIYKGKSTICKFRSNILSQTNDNFMIRIQVFSFFKQVIHETRIHYQDGIITEIKNL</sequence>
<proteinExistence type="predicted"/>
<dbReference type="InterPro" id="IPR015915">
    <property type="entry name" value="Kelch-typ_b-propeller"/>
</dbReference>
<dbReference type="OrthoDB" id="9973021at2759"/>
<comment type="subcellular location">
    <subcellularLocation>
        <location evidence="1">Nucleus</location>
    </subcellularLocation>
</comment>
<dbReference type="EMBL" id="JADBJN010000003">
    <property type="protein sequence ID" value="KAG5673679.1"/>
    <property type="molecule type" value="Genomic_DNA"/>
</dbReference>
<dbReference type="AlphaFoldDB" id="A0A9J6BUV3"/>
<organism evidence="6 7">
    <name type="scientific">Polypedilum vanderplanki</name>
    <name type="common">Sleeping chironomid midge</name>
    <dbReference type="NCBI Taxonomy" id="319348"/>
    <lineage>
        <taxon>Eukaryota</taxon>
        <taxon>Metazoa</taxon>
        <taxon>Ecdysozoa</taxon>
        <taxon>Arthropoda</taxon>
        <taxon>Hexapoda</taxon>
        <taxon>Insecta</taxon>
        <taxon>Pterygota</taxon>
        <taxon>Neoptera</taxon>
        <taxon>Endopterygota</taxon>
        <taxon>Diptera</taxon>
        <taxon>Nematocera</taxon>
        <taxon>Chironomoidea</taxon>
        <taxon>Chironomidae</taxon>
        <taxon>Chironominae</taxon>
        <taxon>Polypedilum</taxon>
        <taxon>Polypedilum</taxon>
    </lineage>
</organism>
<evidence type="ECO:0000313" key="7">
    <source>
        <dbReference type="Proteomes" id="UP001107558"/>
    </source>
</evidence>
<feature type="domain" description="Host cell factor Kelch-repeats" evidence="5">
    <location>
        <begin position="85"/>
        <end position="343"/>
    </location>
</feature>
<evidence type="ECO:0000259" key="5">
    <source>
        <dbReference type="Pfam" id="PF13854"/>
    </source>
</evidence>
<evidence type="ECO:0000313" key="6">
    <source>
        <dbReference type="EMBL" id="KAG5673679.1"/>
    </source>
</evidence>
<dbReference type="GO" id="GO:0035097">
    <property type="term" value="C:histone methyltransferase complex"/>
    <property type="evidence" value="ECO:0007669"/>
    <property type="project" value="TreeGrafter"/>
</dbReference>
<name>A0A9J6BUV3_POLVA</name>
<protein>
    <recommendedName>
        <fullName evidence="5">Host cell factor Kelch-repeats domain-containing protein</fullName>
    </recommendedName>
</protein>
<dbReference type="SUPFAM" id="SSF49265">
    <property type="entry name" value="Fibronectin type III"/>
    <property type="match status" value="1"/>
</dbReference>
<dbReference type="InterPro" id="IPR059124">
    <property type="entry name" value="Kelch_HCF"/>
</dbReference>
<gene>
    <name evidence="6" type="ORF">PVAND_003705</name>
</gene>
<dbReference type="Proteomes" id="UP001107558">
    <property type="component" value="Chromosome 3"/>
</dbReference>
<comment type="caution">
    <text evidence="6">The sequence shown here is derived from an EMBL/GenBank/DDBJ whole genome shotgun (WGS) entry which is preliminary data.</text>
</comment>
<keyword evidence="2" id="KW-0880">Kelch repeat</keyword>